<dbReference type="Proteomes" id="UP000321154">
    <property type="component" value="Unassembled WGS sequence"/>
</dbReference>
<proteinExistence type="predicted"/>
<dbReference type="EMBL" id="BJUV01000019">
    <property type="protein sequence ID" value="GEK83738.1"/>
    <property type="molecule type" value="Genomic_DNA"/>
</dbReference>
<evidence type="ECO:0000313" key="3">
    <source>
        <dbReference type="Proteomes" id="UP000321154"/>
    </source>
</evidence>
<feature type="compositionally biased region" description="Basic residues" evidence="1">
    <location>
        <begin position="18"/>
        <end position="27"/>
    </location>
</feature>
<name>A0ABQ0UQH5_9MICO</name>
<feature type="compositionally biased region" description="Basic and acidic residues" evidence="1">
    <location>
        <begin position="1"/>
        <end position="17"/>
    </location>
</feature>
<evidence type="ECO:0000256" key="1">
    <source>
        <dbReference type="SAM" id="MobiDB-lite"/>
    </source>
</evidence>
<comment type="caution">
    <text evidence="2">The sequence shown here is derived from an EMBL/GenBank/DDBJ whole genome shotgun (WGS) entry which is preliminary data.</text>
</comment>
<evidence type="ECO:0000313" key="2">
    <source>
        <dbReference type="EMBL" id="GEK83738.1"/>
    </source>
</evidence>
<protein>
    <submittedName>
        <fullName evidence="2">Uncharacterized protein</fullName>
    </submittedName>
</protein>
<gene>
    <name evidence="2" type="ORF">FFA01_20470</name>
</gene>
<reference evidence="2 3" key="1">
    <citation type="submission" date="2019-07" db="EMBL/GenBank/DDBJ databases">
        <title>Whole genome shotgun sequence of Frigoribacterium faeni NBRC 103066.</title>
        <authorList>
            <person name="Hosoyama A."/>
            <person name="Uohara A."/>
            <person name="Ohji S."/>
            <person name="Ichikawa N."/>
        </authorList>
    </citation>
    <scope>NUCLEOTIDE SEQUENCE [LARGE SCALE GENOMIC DNA]</scope>
    <source>
        <strain evidence="2 3">NBRC 103066</strain>
    </source>
</reference>
<accession>A0ABQ0UQH5</accession>
<keyword evidence="3" id="KW-1185">Reference proteome</keyword>
<organism evidence="2 3">
    <name type="scientific">Frigoribacterium faeni</name>
    <dbReference type="NCBI Taxonomy" id="145483"/>
    <lineage>
        <taxon>Bacteria</taxon>
        <taxon>Bacillati</taxon>
        <taxon>Actinomycetota</taxon>
        <taxon>Actinomycetes</taxon>
        <taxon>Micrococcales</taxon>
        <taxon>Microbacteriaceae</taxon>
        <taxon>Frigoribacterium</taxon>
    </lineage>
</organism>
<feature type="region of interest" description="Disordered" evidence="1">
    <location>
        <begin position="1"/>
        <end position="42"/>
    </location>
</feature>
<sequence>MHTGHEAPAHDADAQRLDRHRASRGRFGHPDRRDLPQVGHFTAPDDSPVIKCFCTSMKPMSTGSETTTEAAISWFQ</sequence>